<evidence type="ECO:0000313" key="2">
    <source>
        <dbReference type="WBParaSite" id="PDA_v2.g211.t1"/>
    </source>
</evidence>
<dbReference type="PANTHER" id="PTHR13651">
    <property type="entry name" value="PROTEIN ABITRAM"/>
    <property type="match status" value="1"/>
</dbReference>
<accession>A0A914PXH6</accession>
<keyword evidence="1" id="KW-1185">Reference proteome</keyword>
<dbReference type="AlphaFoldDB" id="A0A914PXH6"/>
<protein>
    <submittedName>
        <fullName evidence="2">Actin-binding transcription modulator</fullName>
    </submittedName>
</protein>
<reference evidence="2" key="1">
    <citation type="submission" date="2022-11" db="UniProtKB">
        <authorList>
            <consortium name="WormBaseParasite"/>
        </authorList>
    </citation>
    <scope>IDENTIFICATION</scope>
</reference>
<name>A0A914PXH6_9BILA</name>
<dbReference type="Proteomes" id="UP000887578">
    <property type="component" value="Unplaced"/>
</dbReference>
<evidence type="ECO:0000313" key="1">
    <source>
        <dbReference type="Proteomes" id="UP000887578"/>
    </source>
</evidence>
<dbReference type="SUPFAM" id="SSF51230">
    <property type="entry name" value="Single hybrid motif"/>
    <property type="match status" value="1"/>
</dbReference>
<sequence>MSVRPCTNIEEDLKPVERNGLLYYEHGTNITVVCLMPNHPALKSPIQSISFFQKSACLIGKGKKGACKVEARSRLCEIKNTDGTSHVIRYGIPGTLLEGNGRLLKDPELLRRSPTYEGYLGIILASSKPKESITLHSVV</sequence>
<proteinExistence type="predicted"/>
<dbReference type="WBParaSite" id="PDA_v2.g211.t1">
    <property type="protein sequence ID" value="PDA_v2.g211.t1"/>
    <property type="gene ID" value="PDA_v2.g211"/>
</dbReference>
<dbReference type="Gene3D" id="2.40.50.100">
    <property type="match status" value="1"/>
</dbReference>
<dbReference type="PANTHER" id="PTHR13651:SF0">
    <property type="entry name" value="PROTEIN ABITRAM"/>
    <property type="match status" value="1"/>
</dbReference>
<organism evidence="1 2">
    <name type="scientific">Panagrolaimus davidi</name>
    <dbReference type="NCBI Taxonomy" id="227884"/>
    <lineage>
        <taxon>Eukaryota</taxon>
        <taxon>Metazoa</taxon>
        <taxon>Ecdysozoa</taxon>
        <taxon>Nematoda</taxon>
        <taxon>Chromadorea</taxon>
        <taxon>Rhabditida</taxon>
        <taxon>Tylenchina</taxon>
        <taxon>Panagrolaimomorpha</taxon>
        <taxon>Panagrolaimoidea</taxon>
        <taxon>Panagrolaimidae</taxon>
        <taxon>Panagrolaimus</taxon>
    </lineage>
</organism>
<dbReference type="InterPro" id="IPR011053">
    <property type="entry name" value="Single_hybrid_motif"/>
</dbReference>
<dbReference type="InterPro" id="IPR039169">
    <property type="entry name" value="Abitram"/>
</dbReference>
<dbReference type="GO" id="GO:0005634">
    <property type="term" value="C:nucleus"/>
    <property type="evidence" value="ECO:0007669"/>
    <property type="project" value="TreeGrafter"/>
</dbReference>